<dbReference type="InterPro" id="IPR006976">
    <property type="entry name" value="VanZ-like"/>
</dbReference>
<feature type="domain" description="VanZ-like" evidence="2">
    <location>
        <begin position="66"/>
        <end position="159"/>
    </location>
</feature>
<feature type="transmembrane region" description="Helical" evidence="1">
    <location>
        <begin position="117"/>
        <end position="139"/>
    </location>
</feature>
<proteinExistence type="predicted"/>
<dbReference type="PANTHER" id="PTHR36834">
    <property type="entry name" value="MEMBRANE PROTEIN-RELATED"/>
    <property type="match status" value="1"/>
</dbReference>
<keyword evidence="1" id="KW-0812">Transmembrane</keyword>
<gene>
    <name evidence="3" type="ORF">Airi01_060510</name>
</gene>
<keyword evidence="1" id="KW-1133">Transmembrane helix</keyword>
<comment type="caution">
    <text evidence="3">The sequence shown here is derived from an EMBL/GenBank/DDBJ whole genome shotgun (WGS) entry which is preliminary data.</text>
</comment>
<keyword evidence="1" id="KW-0472">Membrane</keyword>
<dbReference type="RefSeq" id="WP_285627832.1">
    <property type="nucleotide sequence ID" value="NZ_BSTJ01000008.1"/>
</dbReference>
<evidence type="ECO:0000313" key="3">
    <source>
        <dbReference type="EMBL" id="GLY77784.1"/>
    </source>
</evidence>
<name>A0A9W6VS77_9ACTN</name>
<dbReference type="Proteomes" id="UP001165135">
    <property type="component" value="Unassembled WGS sequence"/>
</dbReference>
<evidence type="ECO:0000313" key="4">
    <source>
        <dbReference type="Proteomes" id="UP001165135"/>
    </source>
</evidence>
<protein>
    <recommendedName>
        <fullName evidence="2">VanZ-like domain-containing protein</fullName>
    </recommendedName>
</protein>
<feature type="transmembrane region" description="Helical" evidence="1">
    <location>
        <begin position="27"/>
        <end position="48"/>
    </location>
</feature>
<dbReference type="EMBL" id="BSTJ01000008">
    <property type="protein sequence ID" value="GLY77784.1"/>
    <property type="molecule type" value="Genomic_DNA"/>
</dbReference>
<accession>A0A9W6VS77</accession>
<dbReference type="InterPro" id="IPR053150">
    <property type="entry name" value="Teicoplanin_resist-assoc"/>
</dbReference>
<feature type="transmembrane region" description="Helical" evidence="1">
    <location>
        <begin position="84"/>
        <end position="105"/>
    </location>
</feature>
<organism evidence="3 4">
    <name type="scientific">Actinoallomurus iriomotensis</name>
    <dbReference type="NCBI Taxonomy" id="478107"/>
    <lineage>
        <taxon>Bacteria</taxon>
        <taxon>Bacillati</taxon>
        <taxon>Actinomycetota</taxon>
        <taxon>Actinomycetes</taxon>
        <taxon>Streptosporangiales</taxon>
        <taxon>Thermomonosporaceae</taxon>
        <taxon>Actinoallomurus</taxon>
    </lineage>
</organism>
<feature type="transmembrane region" description="Helical" evidence="1">
    <location>
        <begin position="145"/>
        <end position="164"/>
    </location>
</feature>
<reference evidence="3" key="1">
    <citation type="submission" date="2023-03" db="EMBL/GenBank/DDBJ databases">
        <title>Actinoallomurus iriomotensis NBRC 103681.</title>
        <authorList>
            <person name="Ichikawa N."/>
            <person name="Sato H."/>
            <person name="Tonouchi N."/>
        </authorList>
    </citation>
    <scope>NUCLEOTIDE SEQUENCE</scope>
    <source>
        <strain evidence="3">NBRC 103681</strain>
    </source>
</reference>
<dbReference type="AlphaFoldDB" id="A0A9W6VS77"/>
<evidence type="ECO:0000259" key="2">
    <source>
        <dbReference type="Pfam" id="PF04892"/>
    </source>
</evidence>
<dbReference type="PANTHER" id="PTHR36834:SF1">
    <property type="entry name" value="INTEGRAL MEMBRANE PROTEIN"/>
    <property type="match status" value="1"/>
</dbReference>
<sequence>MPSTSKHKDGSSTSTNTKKKTRSFSSYLVRGLWIIAGLAGVAAFAWVISRLTLQPEPGAGKYVHDNTHPGQTLRLYLDQPSVKAALLEIGGNIVLLAPLGVLLPVLSNRFRGPLRILLTVGFVSLCIESVQGTMIAGRAFDADDVILNTLGAVLAYLLIGRRVARWAHRAT</sequence>
<dbReference type="Pfam" id="PF04892">
    <property type="entry name" value="VanZ"/>
    <property type="match status" value="1"/>
</dbReference>
<evidence type="ECO:0000256" key="1">
    <source>
        <dbReference type="SAM" id="Phobius"/>
    </source>
</evidence>